<feature type="transmembrane region" description="Helical" evidence="1">
    <location>
        <begin position="80"/>
        <end position="110"/>
    </location>
</feature>
<protein>
    <submittedName>
        <fullName evidence="2">Integral membrane protein</fullName>
    </submittedName>
</protein>
<evidence type="ECO:0000313" key="2">
    <source>
        <dbReference type="EMBL" id="AGA64974.1"/>
    </source>
</evidence>
<dbReference type="RefSeq" id="WP_015273399.1">
    <property type="nucleotide sequence ID" value="NC_019907.1"/>
</dbReference>
<dbReference type="Proteomes" id="UP000010799">
    <property type="component" value="Chromosome"/>
</dbReference>
<proteinExistence type="predicted"/>
<feature type="transmembrane region" description="Helical" evidence="1">
    <location>
        <begin position="12"/>
        <end position="31"/>
    </location>
</feature>
<feature type="transmembrane region" description="Helical" evidence="1">
    <location>
        <begin position="304"/>
        <end position="321"/>
    </location>
</feature>
<dbReference type="EMBL" id="CP003789">
    <property type="protein sequence ID" value="AGA64974.1"/>
    <property type="molecule type" value="Genomic_DNA"/>
</dbReference>
<dbReference type="NCBIfam" id="NF010620">
    <property type="entry name" value="PRK14013.2-6"/>
    <property type="match status" value="1"/>
</dbReference>
<organism evidence="2 3">
    <name type="scientific">Liberibacter crescens (strain BT-1)</name>
    <dbReference type="NCBI Taxonomy" id="1215343"/>
    <lineage>
        <taxon>Bacteria</taxon>
        <taxon>Pseudomonadati</taxon>
        <taxon>Pseudomonadota</taxon>
        <taxon>Alphaproteobacteria</taxon>
        <taxon>Hyphomicrobiales</taxon>
        <taxon>Rhizobiaceae</taxon>
        <taxon>Liberibacter</taxon>
    </lineage>
</organism>
<feature type="transmembrane region" description="Helical" evidence="1">
    <location>
        <begin position="199"/>
        <end position="217"/>
    </location>
</feature>
<dbReference type="PANTHER" id="PTHR30238">
    <property type="entry name" value="MEMBRANE BOUND PREDICTED REDOX MODULATOR"/>
    <property type="match status" value="1"/>
</dbReference>
<reference evidence="2 3" key="1">
    <citation type="journal article" date="2012" name="Stand. Genomic Sci.">
        <title>Complete genome sequence of Liberibacter crescens BT-1.</title>
        <authorList>
            <person name="Leonard M.T."/>
            <person name="Fagen J.R."/>
            <person name="Davis-Richardson A.G."/>
            <person name="Davis M.J."/>
            <person name="Triplett E.W."/>
        </authorList>
    </citation>
    <scope>NUCLEOTIDE SEQUENCE [LARGE SCALE GENOMIC DNA]</scope>
    <source>
        <strain evidence="2 3">BT-1</strain>
    </source>
</reference>
<evidence type="ECO:0000256" key="1">
    <source>
        <dbReference type="SAM" id="Phobius"/>
    </source>
</evidence>
<accession>L0ETV8</accession>
<dbReference type="InterPro" id="IPR007427">
    <property type="entry name" value="DUF475"/>
</dbReference>
<dbReference type="KEGG" id="lcc:B488_09820"/>
<name>L0ETV8_LIBCB</name>
<feature type="transmembrane region" description="Helical" evidence="1">
    <location>
        <begin position="327"/>
        <end position="344"/>
    </location>
</feature>
<dbReference type="PATRIC" id="fig|1215343.11.peg.1010"/>
<dbReference type="HOGENOM" id="CLU_034539_1_0_5"/>
<dbReference type="eggNOG" id="COG2899">
    <property type="taxonomic scope" value="Bacteria"/>
</dbReference>
<dbReference type="AlphaFoldDB" id="L0ETV8"/>
<sequence>MKKIDKSIFQGFYWPFVITIVGIFLSICIGWKTTGTIFGAGKTLLICSFLAIMEISLSFDNAILNSKKLKGISPVWQERFLTWGIIIAVFGMRIIFPIAIICIIAQITPIKAIEIAIFYPQEYLEIINKAYLPLAGFGGTFLMLVSLSFFFDSKKKIHWIKSIEIPMSRLGKIKYLEIACVLIATLSFSYTLTQKKQMIFVYSSLCSILIFLAIAFLERLLLLFNNSSENISNKTKQGLATFIYLEVLDASLSFDGVVSAFALTRNLPIIVIGLSIGAIYVRSMTMTLLRKNVLNEYRYLEHGAFYAIALLSVIMFLQTIIHIPEVITGICSSILIILSLRSSIIHTS</sequence>
<keyword evidence="1" id="KW-1133">Transmembrane helix</keyword>
<feature type="transmembrane region" description="Helical" evidence="1">
    <location>
        <begin position="267"/>
        <end position="283"/>
    </location>
</feature>
<dbReference type="PANTHER" id="PTHR30238:SF4">
    <property type="entry name" value="SLL1022 PROTEIN"/>
    <property type="match status" value="1"/>
</dbReference>
<feature type="transmembrane region" description="Helical" evidence="1">
    <location>
        <begin position="130"/>
        <end position="152"/>
    </location>
</feature>
<evidence type="ECO:0000313" key="3">
    <source>
        <dbReference type="Proteomes" id="UP000010799"/>
    </source>
</evidence>
<dbReference type="Pfam" id="PF04332">
    <property type="entry name" value="DUF475"/>
    <property type="match status" value="1"/>
</dbReference>
<keyword evidence="1" id="KW-0812">Transmembrane</keyword>
<keyword evidence="3" id="KW-1185">Reference proteome</keyword>
<gene>
    <name evidence="2" type="ordered locus">B488_09820</name>
</gene>
<keyword evidence="1" id="KW-0472">Membrane</keyword>
<feature type="transmembrane region" description="Helical" evidence="1">
    <location>
        <begin position="37"/>
        <end position="59"/>
    </location>
</feature>